<name>A0A3N0XX05_ANAGA</name>
<gene>
    <name evidence="1" type="ORF">DPX16_9961</name>
</gene>
<evidence type="ECO:0000313" key="1">
    <source>
        <dbReference type="EMBL" id="ROK15657.1"/>
    </source>
</evidence>
<evidence type="ECO:0000313" key="2">
    <source>
        <dbReference type="Proteomes" id="UP000281406"/>
    </source>
</evidence>
<comment type="caution">
    <text evidence="1">The sequence shown here is derived from an EMBL/GenBank/DDBJ whole genome shotgun (WGS) entry which is preliminary data.</text>
</comment>
<protein>
    <submittedName>
        <fullName evidence="1">Uncharacterized protein</fullName>
    </submittedName>
</protein>
<accession>A0A3N0XX05</accession>
<reference evidence="1 2" key="1">
    <citation type="submission" date="2018-10" db="EMBL/GenBank/DDBJ databases">
        <title>Genome assembly for a Yunnan-Guizhou Plateau 3E fish, Anabarilius grahami (Regan), and its evolutionary and genetic applications.</title>
        <authorList>
            <person name="Jiang W."/>
        </authorList>
    </citation>
    <scope>NUCLEOTIDE SEQUENCE [LARGE SCALE GENOMIC DNA]</scope>
    <source>
        <strain evidence="1">AG-KIZ</strain>
        <tissue evidence="1">Muscle</tissue>
    </source>
</reference>
<keyword evidence="2" id="KW-1185">Reference proteome</keyword>
<organism evidence="1 2">
    <name type="scientific">Anabarilius grahami</name>
    <name type="common">Kanglang fish</name>
    <name type="synonym">Barilius grahami</name>
    <dbReference type="NCBI Taxonomy" id="495550"/>
    <lineage>
        <taxon>Eukaryota</taxon>
        <taxon>Metazoa</taxon>
        <taxon>Chordata</taxon>
        <taxon>Craniata</taxon>
        <taxon>Vertebrata</taxon>
        <taxon>Euteleostomi</taxon>
        <taxon>Actinopterygii</taxon>
        <taxon>Neopterygii</taxon>
        <taxon>Teleostei</taxon>
        <taxon>Ostariophysi</taxon>
        <taxon>Cypriniformes</taxon>
        <taxon>Xenocyprididae</taxon>
        <taxon>Xenocypridinae</taxon>
        <taxon>Xenocypridinae incertae sedis</taxon>
        <taxon>Anabarilius</taxon>
    </lineage>
</organism>
<sequence length="100" mass="10890">MKQVSEPSAKEPGGFAWPRPSHACIITATRQSPLSKAELMKILVSVGGYDTALVNTVCLYALKLSFSRCLLPTVLSRFSQLVPYTLFTRSDSLKPEKSGA</sequence>
<proteinExistence type="predicted"/>
<dbReference type="Proteomes" id="UP000281406">
    <property type="component" value="Unassembled WGS sequence"/>
</dbReference>
<dbReference type="EMBL" id="RJVU01057857">
    <property type="protein sequence ID" value="ROK15657.1"/>
    <property type="molecule type" value="Genomic_DNA"/>
</dbReference>
<dbReference type="AlphaFoldDB" id="A0A3N0XX05"/>